<gene>
    <name evidence="2" type="ORF">BLSMQ_0872</name>
</gene>
<evidence type="ECO:0000313" key="3">
    <source>
        <dbReference type="Proteomes" id="UP000094793"/>
    </source>
</evidence>
<dbReference type="AlphaFoldDB" id="A0A1D7W0V9"/>
<protein>
    <submittedName>
        <fullName evidence="2">Uncharacterized protein</fullName>
    </submittedName>
</protein>
<sequence>MLGAGDFVGDADSLGWAEAEPSPDATVSFEDGAGLVS</sequence>
<reference evidence="3" key="1">
    <citation type="submission" date="2016-09" db="EMBL/GenBank/DDBJ databases">
        <title>Complete Genome Sequence of Brevibacterium linens SMQ-1335.</title>
        <authorList>
            <person name="de Melo A.G."/>
            <person name="Labrie S.J."/>
            <person name="Dumaresq J."/>
            <person name="Roberts R.J."/>
            <person name="Tremblay D.M."/>
            <person name="Moineau S."/>
        </authorList>
    </citation>
    <scope>NUCLEOTIDE SEQUENCE [LARGE SCALE GENOMIC DNA]</scope>
    <source>
        <strain evidence="3">SMQ-1335</strain>
    </source>
</reference>
<feature type="region of interest" description="Disordered" evidence="1">
    <location>
        <begin position="12"/>
        <end position="37"/>
    </location>
</feature>
<dbReference type="Proteomes" id="UP000094793">
    <property type="component" value="Chromosome"/>
</dbReference>
<organism evidence="2 3">
    <name type="scientific">Brevibacterium aurantiacum</name>
    <dbReference type="NCBI Taxonomy" id="273384"/>
    <lineage>
        <taxon>Bacteria</taxon>
        <taxon>Bacillati</taxon>
        <taxon>Actinomycetota</taxon>
        <taxon>Actinomycetes</taxon>
        <taxon>Micrococcales</taxon>
        <taxon>Brevibacteriaceae</taxon>
        <taxon>Brevibacterium</taxon>
    </lineage>
</organism>
<evidence type="ECO:0000256" key="1">
    <source>
        <dbReference type="SAM" id="MobiDB-lite"/>
    </source>
</evidence>
<proteinExistence type="predicted"/>
<dbReference type="EMBL" id="CP017150">
    <property type="protein sequence ID" value="AOP52584.1"/>
    <property type="molecule type" value="Genomic_DNA"/>
</dbReference>
<evidence type="ECO:0000313" key="2">
    <source>
        <dbReference type="EMBL" id="AOP52584.1"/>
    </source>
</evidence>
<accession>A0A1D7W0V9</accession>
<name>A0A1D7W0V9_BREAU</name>
<dbReference type="KEGG" id="blin:BLSMQ_0872"/>